<feature type="chain" id="PRO_5045460610" evidence="1">
    <location>
        <begin position="20"/>
        <end position="148"/>
    </location>
</feature>
<evidence type="ECO:0000313" key="3">
    <source>
        <dbReference type="Proteomes" id="UP000712570"/>
    </source>
</evidence>
<dbReference type="Proteomes" id="UP000712570">
    <property type="component" value="Unassembled WGS sequence"/>
</dbReference>
<evidence type="ECO:0000313" key="2">
    <source>
        <dbReference type="EMBL" id="NHQ85847.1"/>
    </source>
</evidence>
<proteinExistence type="predicted"/>
<dbReference type="RefSeq" id="WP_166823856.1">
    <property type="nucleotide sequence ID" value="NZ_JAAOLX010000003.1"/>
</dbReference>
<sequence>MKKFLLAAAVLFNCQVIYAGDSADNKQSAKSIFKSADEYFASFAGLECKGHYINGANNEQLLLSLAMAEGGHELEGVIKDARFESKFYDCRGLTDNELLCIVDAGRISVPVYFTFSKNRRSVEADIRTKEEGELHITKYLSAKCTKGN</sequence>
<keyword evidence="3" id="KW-1185">Reference proteome</keyword>
<keyword evidence="1" id="KW-0732">Signal</keyword>
<organism evidence="2 3">
    <name type="scientific">Iodobacter violaceini</name>
    <dbReference type="NCBI Taxonomy" id="3044271"/>
    <lineage>
        <taxon>Bacteria</taxon>
        <taxon>Pseudomonadati</taxon>
        <taxon>Pseudomonadota</taxon>
        <taxon>Betaproteobacteria</taxon>
        <taxon>Neisseriales</taxon>
        <taxon>Chitinibacteraceae</taxon>
        <taxon>Iodobacter</taxon>
    </lineage>
</organism>
<feature type="signal peptide" evidence="1">
    <location>
        <begin position="1"/>
        <end position="19"/>
    </location>
</feature>
<gene>
    <name evidence="2" type="ORF">HA050_06900</name>
</gene>
<name>A0ABX0KPT2_9NEIS</name>
<accession>A0ABX0KPT2</accession>
<reference evidence="2 3" key="1">
    <citation type="submission" date="2020-03" db="EMBL/GenBank/DDBJ databases">
        <title>Draft genome sequence of environmentally isolated violet-colored cultures.</title>
        <authorList>
            <person name="Wilson H.S."/>
        </authorList>
    </citation>
    <scope>NUCLEOTIDE SEQUENCE [LARGE SCALE GENOMIC DNA]</scope>
    <source>
        <strain evidence="2 3">HSC-16F04</strain>
    </source>
</reference>
<evidence type="ECO:0000256" key="1">
    <source>
        <dbReference type="SAM" id="SignalP"/>
    </source>
</evidence>
<protein>
    <submittedName>
        <fullName evidence="2">Uncharacterized protein</fullName>
    </submittedName>
</protein>
<dbReference type="EMBL" id="JAAOLX010000003">
    <property type="protein sequence ID" value="NHQ85847.1"/>
    <property type="molecule type" value="Genomic_DNA"/>
</dbReference>
<comment type="caution">
    <text evidence="2">The sequence shown here is derived from an EMBL/GenBank/DDBJ whole genome shotgun (WGS) entry which is preliminary data.</text>
</comment>